<dbReference type="EMBL" id="WBVQ01000001">
    <property type="protein sequence ID" value="KAB2817271.1"/>
    <property type="molecule type" value="Genomic_DNA"/>
</dbReference>
<evidence type="ECO:0000313" key="1">
    <source>
        <dbReference type="EMBL" id="KAB2817271.1"/>
    </source>
</evidence>
<dbReference type="OrthoDB" id="982075at2"/>
<gene>
    <name evidence="1" type="ORF">F8C82_02450</name>
</gene>
<accession>A0A6L3ZHA2</accession>
<reference evidence="1 2" key="1">
    <citation type="submission" date="2019-10" db="EMBL/GenBank/DDBJ databases">
        <title>Genome sequence of Phaeocystidibacter marisrubri JCM30614 (type strain).</title>
        <authorList>
            <person name="Bowman J.P."/>
        </authorList>
    </citation>
    <scope>NUCLEOTIDE SEQUENCE [LARGE SCALE GENOMIC DNA]</scope>
    <source>
        <strain evidence="1 2">JCM 30614</strain>
    </source>
</reference>
<evidence type="ECO:0000313" key="2">
    <source>
        <dbReference type="Proteomes" id="UP000484164"/>
    </source>
</evidence>
<protein>
    <submittedName>
        <fullName evidence="1">Uncharacterized protein</fullName>
    </submittedName>
</protein>
<dbReference type="AlphaFoldDB" id="A0A6L3ZHA2"/>
<comment type="caution">
    <text evidence="1">The sequence shown here is derived from an EMBL/GenBank/DDBJ whole genome shotgun (WGS) entry which is preliminary data.</text>
</comment>
<organism evidence="1 2">
    <name type="scientific">Phaeocystidibacter marisrubri</name>
    <dbReference type="NCBI Taxonomy" id="1577780"/>
    <lineage>
        <taxon>Bacteria</taxon>
        <taxon>Pseudomonadati</taxon>
        <taxon>Bacteroidota</taxon>
        <taxon>Flavobacteriia</taxon>
        <taxon>Flavobacteriales</taxon>
        <taxon>Phaeocystidibacteraceae</taxon>
        <taxon>Phaeocystidibacter</taxon>
    </lineage>
</organism>
<dbReference type="RefSeq" id="WP_151691842.1">
    <property type="nucleotide sequence ID" value="NZ_BMGX01000002.1"/>
</dbReference>
<dbReference type="Proteomes" id="UP000484164">
    <property type="component" value="Unassembled WGS sequence"/>
</dbReference>
<sequence>MSLEQAYENAQLIEKEEVVGLVFPKDEVLRDGQSIKERAQRIHRATSLGNLEKYKVTIVFEDSVGLKKITTTIWAQTEKKIVLKGGNSVPVHRIWDVVI</sequence>
<name>A0A6L3ZHA2_9FLAO</name>
<keyword evidence="2" id="KW-1185">Reference proteome</keyword>
<proteinExistence type="predicted"/>